<sequence>MQPYESHVERLIREAQERGEFDNLRGAGKPLDLGSVDDPDWWIKQKMRAEGLDGAGALPAVISLRREAAGFPESLRELRSEAGVRAVLVDYNDRVRFDRLVPRDLKTPPLVAPLVDIDAMVAQWREL</sequence>
<evidence type="ECO:0000313" key="3">
    <source>
        <dbReference type="Proteomes" id="UP001499938"/>
    </source>
</evidence>
<reference evidence="3" key="1">
    <citation type="journal article" date="2019" name="Int. J. Syst. Evol. Microbiol.">
        <title>The Global Catalogue of Microorganisms (GCM) 10K type strain sequencing project: providing services to taxonomists for standard genome sequencing and annotation.</title>
        <authorList>
            <consortium name="The Broad Institute Genomics Platform"/>
            <consortium name="The Broad Institute Genome Sequencing Center for Infectious Disease"/>
            <person name="Wu L."/>
            <person name="Ma J."/>
        </authorList>
    </citation>
    <scope>NUCLEOTIDE SEQUENCE [LARGE SCALE GENOMIC DNA]</scope>
    <source>
        <strain evidence="3">JCM 15592</strain>
    </source>
</reference>
<comment type="caution">
    <text evidence="2">The sequence shown here is derived from an EMBL/GenBank/DDBJ whole genome shotgun (WGS) entry which is preliminary data.</text>
</comment>
<gene>
    <name evidence="2" type="ORF">GCM10009811_21670</name>
</gene>
<dbReference type="InterPro" id="IPR018961">
    <property type="entry name" value="DnaJ_homolog_subfam-C_membr-28"/>
</dbReference>
<keyword evidence="3" id="KW-1185">Reference proteome</keyword>
<proteinExistence type="predicted"/>
<evidence type="ECO:0000259" key="1">
    <source>
        <dbReference type="Pfam" id="PF09350"/>
    </source>
</evidence>
<name>A0ABP4Y0A6_9MICO</name>
<feature type="domain" description="DnaJ homologue subfamily C member 28 conserved" evidence="1">
    <location>
        <begin position="8"/>
        <end position="75"/>
    </location>
</feature>
<dbReference type="Pfam" id="PF09350">
    <property type="entry name" value="DJC28_CD"/>
    <property type="match status" value="1"/>
</dbReference>
<evidence type="ECO:0000313" key="2">
    <source>
        <dbReference type="EMBL" id="GAA1797116.1"/>
    </source>
</evidence>
<organism evidence="2 3">
    <name type="scientific">Nostocoides veronense</name>
    <dbReference type="NCBI Taxonomy" id="330836"/>
    <lineage>
        <taxon>Bacteria</taxon>
        <taxon>Bacillati</taxon>
        <taxon>Actinomycetota</taxon>
        <taxon>Actinomycetes</taxon>
        <taxon>Micrococcales</taxon>
        <taxon>Intrasporangiaceae</taxon>
        <taxon>Nostocoides</taxon>
    </lineage>
</organism>
<protein>
    <submittedName>
        <fullName evidence="2">DUF1992 domain-containing protein</fullName>
    </submittedName>
</protein>
<dbReference type="RefSeq" id="WP_344084885.1">
    <property type="nucleotide sequence ID" value="NZ_BAAAPO010000033.1"/>
</dbReference>
<accession>A0ABP4Y0A6</accession>
<dbReference type="EMBL" id="BAAAPO010000033">
    <property type="protein sequence ID" value="GAA1797116.1"/>
    <property type="molecule type" value="Genomic_DNA"/>
</dbReference>
<dbReference type="Proteomes" id="UP001499938">
    <property type="component" value="Unassembled WGS sequence"/>
</dbReference>